<evidence type="ECO:0000256" key="8">
    <source>
        <dbReference type="SAM" id="Coils"/>
    </source>
</evidence>
<evidence type="ECO:0000256" key="7">
    <source>
        <dbReference type="ARBA" id="ARBA00038080"/>
    </source>
</evidence>
<dbReference type="Proteomes" id="UP000650467">
    <property type="component" value="Unassembled WGS sequence"/>
</dbReference>
<evidence type="ECO:0000256" key="4">
    <source>
        <dbReference type="ARBA" id="ARBA00022989"/>
    </source>
</evidence>
<gene>
    <name evidence="11" type="ORF">HXX76_002429</name>
</gene>
<feature type="region of interest" description="Disordered" evidence="9">
    <location>
        <begin position="492"/>
        <end position="573"/>
    </location>
</feature>
<dbReference type="GO" id="GO:0005886">
    <property type="term" value="C:plasma membrane"/>
    <property type="evidence" value="ECO:0007669"/>
    <property type="project" value="UniProtKB-SubCell"/>
</dbReference>
<feature type="region of interest" description="Disordered" evidence="9">
    <location>
        <begin position="1"/>
        <end position="62"/>
    </location>
</feature>
<keyword evidence="4 10" id="KW-1133">Transmembrane helix</keyword>
<evidence type="ECO:0000256" key="6">
    <source>
        <dbReference type="ARBA" id="ARBA00023136"/>
    </source>
</evidence>
<feature type="coiled-coil region" evidence="8">
    <location>
        <begin position="199"/>
        <end position="281"/>
    </location>
</feature>
<reference evidence="11" key="1">
    <citation type="journal article" date="2020" name="bioRxiv">
        <title>Comparative genomics of Chlamydomonas.</title>
        <authorList>
            <person name="Craig R.J."/>
            <person name="Hasan A.R."/>
            <person name="Ness R.W."/>
            <person name="Keightley P.D."/>
        </authorList>
    </citation>
    <scope>NUCLEOTIDE SEQUENCE</scope>
    <source>
        <strain evidence="11">SAG 7.73</strain>
    </source>
</reference>
<dbReference type="PANTHER" id="PTHR32219">
    <property type="entry name" value="RNA-BINDING PROTEIN YLMH-RELATED"/>
    <property type="match status" value="1"/>
</dbReference>
<feature type="region of interest" description="Disordered" evidence="9">
    <location>
        <begin position="417"/>
        <end position="454"/>
    </location>
</feature>
<comment type="similarity">
    <text evidence="7">Belongs to the plant Proton pump-interactor protein family.</text>
</comment>
<dbReference type="PANTHER" id="PTHR32219:SF3">
    <property type="entry name" value="CALPONIN-LIKE DOMAIN PROTEIN"/>
    <property type="match status" value="1"/>
</dbReference>
<evidence type="ECO:0000313" key="12">
    <source>
        <dbReference type="Proteomes" id="UP000650467"/>
    </source>
</evidence>
<evidence type="ECO:0008006" key="13">
    <source>
        <dbReference type="Google" id="ProtNLM"/>
    </source>
</evidence>
<proteinExistence type="inferred from homology"/>
<feature type="region of interest" description="Disordered" evidence="9">
    <location>
        <begin position="369"/>
        <end position="401"/>
    </location>
</feature>
<feature type="compositionally biased region" description="Basic and acidic residues" evidence="9">
    <location>
        <begin position="1"/>
        <end position="18"/>
    </location>
</feature>
<evidence type="ECO:0000256" key="3">
    <source>
        <dbReference type="ARBA" id="ARBA00022692"/>
    </source>
</evidence>
<protein>
    <recommendedName>
        <fullName evidence="13">Proton pump-interactor 1</fullName>
    </recommendedName>
</protein>
<evidence type="ECO:0000256" key="10">
    <source>
        <dbReference type="SAM" id="Phobius"/>
    </source>
</evidence>
<keyword evidence="12" id="KW-1185">Reference proteome</keyword>
<keyword evidence="6 10" id="KW-0472">Membrane</keyword>
<sequence length="653" mass="71603">MSTEALEQREHKPRKGDAAEANGHSSDVPDFAAAEEFAADVAGDSPDVPEPEDAEAEASSSNAKIYFVRVPRPPINDELVKKLSAQFQEQVAKLKGMNAKMAAKREELRELRRQLGVGRSLKDGSQPEYEEKLNRLKQLRDLRNGYVAKIQAIKENLRGLDCKSEEELDSKVKELEDKISHGSLILREEKLVVQQISKLQTQRAQIRDYDNQKNALTELEAETQKVKVVIAELDGEFGILKAERDQAQGIIKEIMTKVKACEAEVKDMEEEQKEAVTAKNDALAALDKARTDMNESMVDYRDNRTFSLKVRDMVTAGQVDEARALCVAQVDEYVGKIAADFTFRKEYYSLWASQRRYAVSELLPDSTTVVKEPRAGDAGKPGAKGGKPEKGAKAPPPKPQGAEKAKLLIEQLMAEASAEVSRKNAGRPAMDADEDEGDADDELDETPAAAAAPVVEAVKPRAAAASARPADVLKTVELPKIDDEVFVPPVMKSEADKAAAAAEKDKESQREEQMRRMAEAEEKKRKAAEAKEKKRKEMEVKRKADEEAKKAQEAAEAAERAKHAVAERAAAEAKRKAAEAAAKAAAEAKAANNPAAKVIAKSQVTVAAKAKPPSNDPMRYWKMIKKNSNLQMGILAAVLTIIMFALVIMAARS</sequence>
<evidence type="ECO:0000313" key="11">
    <source>
        <dbReference type="EMBL" id="KAG2442343.1"/>
    </source>
</evidence>
<dbReference type="AlphaFoldDB" id="A0A835TBZ9"/>
<name>A0A835TBZ9_CHLIN</name>
<keyword evidence="3 10" id="KW-0812">Transmembrane</keyword>
<dbReference type="OrthoDB" id="2195113at2759"/>
<feature type="compositionally biased region" description="Acidic residues" evidence="9">
    <location>
        <begin position="47"/>
        <end position="56"/>
    </location>
</feature>
<accession>A0A835TBZ9</accession>
<evidence type="ECO:0000256" key="9">
    <source>
        <dbReference type="SAM" id="MobiDB-lite"/>
    </source>
</evidence>
<evidence type="ECO:0000256" key="5">
    <source>
        <dbReference type="ARBA" id="ARBA00023054"/>
    </source>
</evidence>
<keyword evidence="5 8" id="KW-0175">Coiled coil</keyword>
<dbReference type="EMBL" id="JAEHOC010000004">
    <property type="protein sequence ID" value="KAG2442343.1"/>
    <property type="molecule type" value="Genomic_DNA"/>
</dbReference>
<organism evidence="11 12">
    <name type="scientific">Chlamydomonas incerta</name>
    <dbReference type="NCBI Taxonomy" id="51695"/>
    <lineage>
        <taxon>Eukaryota</taxon>
        <taxon>Viridiplantae</taxon>
        <taxon>Chlorophyta</taxon>
        <taxon>core chlorophytes</taxon>
        <taxon>Chlorophyceae</taxon>
        <taxon>CS clade</taxon>
        <taxon>Chlamydomonadales</taxon>
        <taxon>Chlamydomonadaceae</taxon>
        <taxon>Chlamydomonas</taxon>
    </lineage>
</organism>
<comment type="subcellular location">
    <subcellularLocation>
        <location evidence="1">Cell membrane</location>
        <topology evidence="1">Single-pass membrane protein</topology>
    </subcellularLocation>
</comment>
<feature type="coiled-coil region" evidence="8">
    <location>
        <begin position="91"/>
        <end position="156"/>
    </location>
</feature>
<feature type="transmembrane region" description="Helical" evidence="10">
    <location>
        <begin position="632"/>
        <end position="651"/>
    </location>
</feature>
<feature type="compositionally biased region" description="Acidic residues" evidence="9">
    <location>
        <begin position="431"/>
        <end position="445"/>
    </location>
</feature>
<dbReference type="InterPro" id="IPR055282">
    <property type="entry name" value="PPI1-4"/>
</dbReference>
<feature type="compositionally biased region" description="Basic and acidic residues" evidence="9">
    <location>
        <begin position="493"/>
        <end position="573"/>
    </location>
</feature>
<keyword evidence="2" id="KW-1003">Cell membrane</keyword>
<evidence type="ECO:0000256" key="2">
    <source>
        <dbReference type="ARBA" id="ARBA00022475"/>
    </source>
</evidence>
<evidence type="ECO:0000256" key="1">
    <source>
        <dbReference type="ARBA" id="ARBA00004162"/>
    </source>
</evidence>
<feature type="compositionally biased region" description="Low complexity" evidence="9">
    <location>
        <begin position="30"/>
        <end position="46"/>
    </location>
</feature>
<comment type="caution">
    <text evidence="11">The sequence shown here is derived from an EMBL/GenBank/DDBJ whole genome shotgun (WGS) entry which is preliminary data.</text>
</comment>